<dbReference type="GeneID" id="66081070"/>
<sequence length="114" mass="12740">MVFAHNLMCTHTATALKNKLKVFTSKPTILTPTFKTPCTSLPVPTILSCFLFSSILRACKIIDREVYQSRHRLALTAGGRDVRGSVQALRTNGRSARERYLSMDISLYTLLLHG</sequence>
<evidence type="ECO:0000313" key="2">
    <source>
        <dbReference type="Proteomes" id="UP001049176"/>
    </source>
</evidence>
<name>A0A9P7RQN8_9AGAR</name>
<dbReference type="KEGG" id="more:E1B28_011995"/>
<protein>
    <submittedName>
        <fullName evidence="1">Uncharacterized protein</fullName>
    </submittedName>
</protein>
<dbReference type="AlphaFoldDB" id="A0A9P7RQN8"/>
<dbReference type="Proteomes" id="UP001049176">
    <property type="component" value="Chromosome 8"/>
</dbReference>
<reference evidence="1" key="1">
    <citation type="journal article" date="2021" name="Genome Biol. Evol.">
        <title>The assembled and annotated genome of the fairy-ring fungus Marasmius oreades.</title>
        <authorList>
            <person name="Hiltunen M."/>
            <person name="Ament-Velasquez S.L."/>
            <person name="Johannesson H."/>
        </authorList>
    </citation>
    <scope>NUCLEOTIDE SEQUENCE</scope>
    <source>
        <strain evidence="1">03SP1</strain>
    </source>
</reference>
<gene>
    <name evidence="1" type="ORF">E1B28_011995</name>
</gene>
<proteinExistence type="predicted"/>
<evidence type="ECO:0000313" key="1">
    <source>
        <dbReference type="EMBL" id="KAG7087954.1"/>
    </source>
</evidence>
<organism evidence="1 2">
    <name type="scientific">Marasmius oreades</name>
    <name type="common">fairy-ring Marasmius</name>
    <dbReference type="NCBI Taxonomy" id="181124"/>
    <lineage>
        <taxon>Eukaryota</taxon>
        <taxon>Fungi</taxon>
        <taxon>Dikarya</taxon>
        <taxon>Basidiomycota</taxon>
        <taxon>Agaricomycotina</taxon>
        <taxon>Agaricomycetes</taxon>
        <taxon>Agaricomycetidae</taxon>
        <taxon>Agaricales</taxon>
        <taxon>Marasmiineae</taxon>
        <taxon>Marasmiaceae</taxon>
        <taxon>Marasmius</taxon>
    </lineage>
</organism>
<keyword evidence="2" id="KW-1185">Reference proteome</keyword>
<accession>A0A9P7RQN8</accession>
<dbReference type="EMBL" id="CM032188">
    <property type="protein sequence ID" value="KAG7087954.1"/>
    <property type="molecule type" value="Genomic_DNA"/>
</dbReference>
<comment type="caution">
    <text evidence="1">The sequence shown here is derived from an EMBL/GenBank/DDBJ whole genome shotgun (WGS) entry which is preliminary data.</text>
</comment>
<dbReference type="RefSeq" id="XP_043004425.1">
    <property type="nucleotide sequence ID" value="XM_043160818.1"/>
</dbReference>